<feature type="region of interest" description="Disordered" evidence="1">
    <location>
        <begin position="168"/>
        <end position="195"/>
    </location>
</feature>
<comment type="caution">
    <text evidence="2">The sequence shown here is derived from an EMBL/GenBank/DDBJ whole genome shotgun (WGS) entry which is preliminary data.</text>
</comment>
<organism evidence="2 3">
    <name type="scientific">Streptomyces mauvecolor</name>
    <dbReference type="NCBI Taxonomy" id="58345"/>
    <lineage>
        <taxon>Bacteria</taxon>
        <taxon>Bacillati</taxon>
        <taxon>Actinomycetota</taxon>
        <taxon>Actinomycetes</taxon>
        <taxon>Kitasatosporales</taxon>
        <taxon>Streptomycetaceae</taxon>
        <taxon>Streptomyces</taxon>
    </lineage>
</organism>
<name>A0ABV9UVF5_9ACTN</name>
<dbReference type="EMBL" id="JBHSIZ010000044">
    <property type="protein sequence ID" value="MFC4961165.1"/>
    <property type="molecule type" value="Genomic_DNA"/>
</dbReference>
<protein>
    <recommendedName>
        <fullName evidence="4">Secreted protein</fullName>
    </recommendedName>
</protein>
<gene>
    <name evidence="2" type="ORF">ACFPFX_33240</name>
</gene>
<accession>A0ABV9UVF5</accession>
<proteinExistence type="predicted"/>
<feature type="compositionally biased region" description="Basic and acidic residues" evidence="1">
    <location>
        <begin position="168"/>
        <end position="185"/>
    </location>
</feature>
<sequence length="195" mass="20451">MVDAGRLLSLTMSLGLFLAPAVEFPFELLPLLMVPFFLDEETLLMSGVQLGTQPAFQDRIALREVLLLEELVAAATTDGRKQAQGGVDALQGRTVVADHVLSGGETEMEDVVERVVPYSLGGRITQQLTMAVKGRGGLDTVEADVDDVAGALGGVPRLVQQADRVLRGDGPAAERREGAQGREEGCLPVSAGGGG</sequence>
<dbReference type="RefSeq" id="WP_344377208.1">
    <property type="nucleotide sequence ID" value="NZ_BAAASQ010000017.1"/>
</dbReference>
<evidence type="ECO:0000256" key="1">
    <source>
        <dbReference type="SAM" id="MobiDB-lite"/>
    </source>
</evidence>
<evidence type="ECO:0008006" key="4">
    <source>
        <dbReference type="Google" id="ProtNLM"/>
    </source>
</evidence>
<reference evidence="3" key="1">
    <citation type="journal article" date="2019" name="Int. J. Syst. Evol. Microbiol.">
        <title>The Global Catalogue of Microorganisms (GCM) 10K type strain sequencing project: providing services to taxonomists for standard genome sequencing and annotation.</title>
        <authorList>
            <consortium name="The Broad Institute Genomics Platform"/>
            <consortium name="The Broad Institute Genome Sequencing Center for Infectious Disease"/>
            <person name="Wu L."/>
            <person name="Ma J."/>
        </authorList>
    </citation>
    <scope>NUCLEOTIDE SEQUENCE [LARGE SCALE GENOMIC DNA]</scope>
    <source>
        <strain evidence="3">CCM 7224</strain>
    </source>
</reference>
<dbReference type="Proteomes" id="UP001595834">
    <property type="component" value="Unassembled WGS sequence"/>
</dbReference>
<evidence type="ECO:0000313" key="2">
    <source>
        <dbReference type="EMBL" id="MFC4961165.1"/>
    </source>
</evidence>
<evidence type="ECO:0000313" key="3">
    <source>
        <dbReference type="Proteomes" id="UP001595834"/>
    </source>
</evidence>
<keyword evidence="3" id="KW-1185">Reference proteome</keyword>